<comment type="similarity">
    <text evidence="2 9">Belongs to the resistance-nodulation-cell division (RND) (TC 2.A.6) family.</text>
</comment>
<evidence type="ECO:0000256" key="8">
    <source>
        <dbReference type="ARBA" id="ARBA00023136"/>
    </source>
</evidence>
<evidence type="ECO:0000313" key="10">
    <source>
        <dbReference type="EMBL" id="WOH37769.1"/>
    </source>
</evidence>
<dbReference type="InterPro" id="IPR004764">
    <property type="entry name" value="MdtF-like"/>
</dbReference>
<feature type="transmembrane region" description="Helical" evidence="9">
    <location>
        <begin position="368"/>
        <end position="389"/>
    </location>
</feature>
<evidence type="ECO:0000256" key="3">
    <source>
        <dbReference type="ARBA" id="ARBA00022448"/>
    </source>
</evidence>
<dbReference type="InterPro" id="IPR001036">
    <property type="entry name" value="Acrflvin-R"/>
</dbReference>
<evidence type="ECO:0000256" key="7">
    <source>
        <dbReference type="ARBA" id="ARBA00022989"/>
    </source>
</evidence>
<feature type="transmembrane region" description="Helical" evidence="9">
    <location>
        <begin position="968"/>
        <end position="989"/>
    </location>
</feature>
<keyword evidence="6 9" id="KW-0812">Transmembrane</keyword>
<dbReference type="Gene3D" id="3.30.2090.10">
    <property type="entry name" value="Multidrug efflux transporter AcrB TolC docking domain, DN and DC subdomains"/>
    <property type="match status" value="2"/>
</dbReference>
<evidence type="ECO:0000256" key="6">
    <source>
        <dbReference type="ARBA" id="ARBA00022692"/>
    </source>
</evidence>
<feature type="transmembrane region" description="Helical" evidence="9">
    <location>
        <begin position="441"/>
        <end position="461"/>
    </location>
</feature>
<reference evidence="10 11" key="1">
    <citation type="submission" date="2023-09" db="EMBL/GenBank/DDBJ databases">
        <authorList>
            <person name="Qi X."/>
        </authorList>
    </citation>
    <scope>NUCLEOTIDE SEQUENCE [LARGE SCALE GENOMIC DNA]</scope>
    <source>
        <strain evidence="10 11">S1-1</strain>
    </source>
</reference>
<feature type="transmembrane region" description="Helical" evidence="9">
    <location>
        <begin position="536"/>
        <end position="554"/>
    </location>
</feature>
<dbReference type="NCBIfam" id="NF000282">
    <property type="entry name" value="RND_permease_1"/>
    <property type="match status" value="1"/>
</dbReference>
<accession>A0ABZ0GPB6</accession>
<keyword evidence="3 9" id="KW-0813">Transport</keyword>
<dbReference type="PANTHER" id="PTHR32063">
    <property type="match status" value="1"/>
</dbReference>
<dbReference type="SUPFAM" id="SSF82866">
    <property type="entry name" value="Multidrug efflux transporter AcrB transmembrane domain"/>
    <property type="match status" value="2"/>
</dbReference>
<feature type="transmembrane region" description="Helical" evidence="9">
    <location>
        <begin position="395"/>
        <end position="415"/>
    </location>
</feature>
<name>A0ABZ0GPB6_9GAMM</name>
<gene>
    <name evidence="10" type="ORF">RI844_00595</name>
</gene>
<proteinExistence type="inferred from homology"/>
<evidence type="ECO:0000256" key="9">
    <source>
        <dbReference type="RuleBase" id="RU364070"/>
    </source>
</evidence>
<feature type="transmembrane region" description="Helical" evidence="9">
    <location>
        <begin position="870"/>
        <end position="888"/>
    </location>
</feature>
<dbReference type="Pfam" id="PF00873">
    <property type="entry name" value="ACR_tran"/>
    <property type="match status" value="1"/>
</dbReference>
<dbReference type="SUPFAM" id="SSF82714">
    <property type="entry name" value="Multidrug efflux transporter AcrB TolC docking domain, DN and DC subdomains"/>
    <property type="match status" value="2"/>
</dbReference>
<keyword evidence="7 9" id="KW-1133">Transmembrane helix</keyword>
<evidence type="ECO:0000256" key="2">
    <source>
        <dbReference type="ARBA" id="ARBA00010942"/>
    </source>
</evidence>
<evidence type="ECO:0000313" key="11">
    <source>
        <dbReference type="Proteomes" id="UP001301442"/>
    </source>
</evidence>
<dbReference type="EMBL" id="CP136600">
    <property type="protein sequence ID" value="WOH37769.1"/>
    <property type="molecule type" value="Genomic_DNA"/>
</dbReference>
<dbReference type="Proteomes" id="UP001301442">
    <property type="component" value="Chromosome"/>
</dbReference>
<dbReference type="RefSeq" id="WP_348396547.1">
    <property type="nucleotide sequence ID" value="NZ_CP136600.1"/>
</dbReference>
<feature type="transmembrane region" description="Helical" evidence="9">
    <location>
        <begin position="342"/>
        <end position="361"/>
    </location>
</feature>
<keyword evidence="5 9" id="KW-0997">Cell inner membrane</keyword>
<dbReference type="InterPro" id="IPR027463">
    <property type="entry name" value="AcrB_DN_DC_subdom"/>
</dbReference>
<keyword evidence="8 9" id="KW-0472">Membrane</keyword>
<dbReference type="Gene3D" id="3.30.70.1440">
    <property type="entry name" value="Multidrug efflux transporter AcrB pore domain"/>
    <property type="match status" value="1"/>
</dbReference>
<evidence type="ECO:0000256" key="1">
    <source>
        <dbReference type="ARBA" id="ARBA00004429"/>
    </source>
</evidence>
<dbReference type="NCBIfam" id="TIGR00915">
    <property type="entry name" value="2A0602"/>
    <property type="match status" value="1"/>
</dbReference>
<feature type="transmembrane region" description="Helical" evidence="9">
    <location>
        <begin position="12"/>
        <end position="33"/>
    </location>
</feature>
<keyword evidence="4" id="KW-1003">Cell membrane</keyword>
<dbReference type="SUPFAM" id="SSF82693">
    <property type="entry name" value="Multidrug efflux transporter AcrB pore domain, PN1, PN2, PC1 and PC2 subdomains"/>
    <property type="match status" value="4"/>
</dbReference>
<dbReference type="Gene3D" id="3.30.70.1320">
    <property type="entry name" value="Multidrug efflux transporter AcrB pore domain like"/>
    <property type="match status" value="1"/>
</dbReference>
<dbReference type="Gene3D" id="3.30.70.1430">
    <property type="entry name" value="Multidrug efflux transporter AcrB pore domain"/>
    <property type="match status" value="2"/>
</dbReference>
<evidence type="ECO:0000256" key="4">
    <source>
        <dbReference type="ARBA" id="ARBA00022475"/>
    </source>
</evidence>
<dbReference type="PANTHER" id="PTHR32063:SF11">
    <property type="entry name" value="CATION OR DRUG EFFLUX SYSTEM PROTEIN"/>
    <property type="match status" value="1"/>
</dbReference>
<sequence>MISKTFITRPKLALVIAIILTLIGIISGINLPISEYPSVAPPQVVVSANYSGASSDVVKESVGLPIEEAVNGVEGMIYMSSKSANDGSYKLTVTFAVGTDPDMALVRVQNLVSMAEPKLPQEIKQAGLTIKKQSPDMLFLVNLFATDAGFDRAFISNYVKINLLNALKRVDGISEASIMGEAAYSMRIWLDPQEMAALSVTPSDVQSVLQEQNIQVAAGKVGAPPFDNNVQTQYTLQAQGKLATVEEFEDIVIRAGAGGALVLLKDVAEVELGQADYSIITKVDGKDSSTVALYLLPGANALDTGDRVKQLLAEVAPSFPEGIDYSIGYDTTRYVSTSIAKVVVSLLQAIALVIIITFVFLGSWRAALVPSIAIPVSLIASFSVLLLAGMSINTITLFGLILAIGIVVDDAILVVENTERHLDEDPNINPEQAVTKTMEEVSGPIIATTLVLLAVFIPVAMLPGLTGIMYRQFAVTICVAVLFSSLNALTLSPALCKLLLKRQETEAGWFKKFNSGFNFIKGKYGAVVATLIRKTLVIAIALAVVFAMLGYGFIKTPTGFVPPEDKGIFIVSVQLPDASSLVRTEEVLTKLTEQLNQDSRIESITAVSGYSILNSAAQSNAGSMFIVLKHWDERESRQDIVFAITQKVNYLAFMHVPEAQVFAMSPPAVPGMGAVGGLEFILQDKMARSPTEMASILNEFVIEANQHPALTGVYSTYRANVPQYLVDVDRKKAKTLGLNIADVYSTLQAQLGSVYINDFNKFGQTYKVIMQAKSEYRQNISDLQALYVRNSNGDMIPLTTIAEIEAIHGPDISDRYNLFNSISIRASASPGFSSGEGIAAMEQIAAQVLPQSFQYEWTGMTYQEIEAGNMAIYAYALALVFVYLFLVGQYESWSIPAAIILVVPIAMGGAILSLNLVGFSLNLFAQVGLILLIGMAAKNAILIVEFAKNLREDENKSIIEAASMAADLRFRAVCMTGVSFIVGIIPLVLATGAGMFSQKSLGITVFGGMSVALVVGTLIIPVCYVMVQSTREKLKG</sequence>
<dbReference type="Gene3D" id="1.20.1640.10">
    <property type="entry name" value="Multidrug efflux transporter AcrB transmembrane domain"/>
    <property type="match status" value="2"/>
</dbReference>
<feature type="transmembrane region" description="Helical" evidence="9">
    <location>
        <begin position="895"/>
        <end position="917"/>
    </location>
</feature>
<protein>
    <recommendedName>
        <fullName evidence="9">Efflux pump membrane transporter</fullName>
    </recommendedName>
</protein>
<evidence type="ECO:0000256" key="5">
    <source>
        <dbReference type="ARBA" id="ARBA00022519"/>
    </source>
</evidence>
<comment type="subcellular location">
    <subcellularLocation>
        <location evidence="1 9">Cell inner membrane</location>
        <topology evidence="1 9">Multi-pass membrane protein</topology>
    </subcellularLocation>
</comment>
<dbReference type="PRINTS" id="PR00702">
    <property type="entry name" value="ACRIFLAVINRP"/>
</dbReference>
<organism evidence="10 11">
    <name type="scientific">Thalassotalea fonticola</name>
    <dbReference type="NCBI Taxonomy" id="3065649"/>
    <lineage>
        <taxon>Bacteria</taxon>
        <taxon>Pseudomonadati</taxon>
        <taxon>Pseudomonadota</taxon>
        <taxon>Gammaproteobacteria</taxon>
        <taxon>Alteromonadales</taxon>
        <taxon>Colwelliaceae</taxon>
        <taxon>Thalassotalea</taxon>
    </lineage>
</organism>
<feature type="transmembrane region" description="Helical" evidence="9">
    <location>
        <begin position="923"/>
        <end position="947"/>
    </location>
</feature>
<keyword evidence="11" id="KW-1185">Reference proteome</keyword>
<feature type="transmembrane region" description="Helical" evidence="9">
    <location>
        <begin position="1001"/>
        <end position="1027"/>
    </location>
</feature>
<feature type="transmembrane region" description="Helical" evidence="9">
    <location>
        <begin position="473"/>
        <end position="496"/>
    </location>
</feature>